<dbReference type="CDD" id="cd01647">
    <property type="entry name" value="RT_LTR"/>
    <property type="match status" value="1"/>
</dbReference>
<evidence type="ECO:0000256" key="5">
    <source>
        <dbReference type="ARBA" id="ARBA00022759"/>
    </source>
</evidence>
<evidence type="ECO:0000259" key="8">
    <source>
        <dbReference type="PROSITE" id="PS50878"/>
    </source>
</evidence>
<name>A0A0N5B3W1_STREA</name>
<dbReference type="PANTHER" id="PTHR37984">
    <property type="entry name" value="PROTEIN CBG26694"/>
    <property type="match status" value="1"/>
</dbReference>
<evidence type="ECO:0000313" key="9">
    <source>
        <dbReference type="Proteomes" id="UP000046392"/>
    </source>
</evidence>
<dbReference type="Proteomes" id="UP000046392">
    <property type="component" value="Unplaced"/>
</dbReference>
<keyword evidence="4" id="KW-0540">Nuclease</keyword>
<protein>
    <recommendedName>
        <fullName evidence="1">RNA-directed DNA polymerase</fullName>
        <ecNumber evidence="1">2.7.7.49</ecNumber>
    </recommendedName>
</protein>
<feature type="domain" description="Reverse transcriptase" evidence="8">
    <location>
        <begin position="369"/>
        <end position="545"/>
    </location>
</feature>
<dbReference type="CDD" id="cd09274">
    <property type="entry name" value="RNase_HI_RT_Ty3"/>
    <property type="match status" value="1"/>
</dbReference>
<reference evidence="10" key="1">
    <citation type="submission" date="2017-02" db="UniProtKB">
        <authorList>
            <consortium name="WormBaseParasite"/>
        </authorList>
    </citation>
    <scope>IDENTIFICATION</scope>
</reference>
<dbReference type="InterPro" id="IPR043128">
    <property type="entry name" value="Rev_trsase/Diguanyl_cyclase"/>
</dbReference>
<dbReference type="STRING" id="174720.A0A0N5B3W1"/>
<dbReference type="CDD" id="cd00303">
    <property type="entry name" value="retropepsin_like"/>
    <property type="match status" value="1"/>
</dbReference>
<dbReference type="Pfam" id="PF00078">
    <property type="entry name" value="RVT_1"/>
    <property type="match status" value="1"/>
</dbReference>
<dbReference type="AlphaFoldDB" id="A0A0N5B3W1"/>
<dbReference type="PROSITE" id="PS50878">
    <property type="entry name" value="RT_POL"/>
    <property type="match status" value="1"/>
</dbReference>
<dbReference type="InterPro" id="IPR041373">
    <property type="entry name" value="RT_RNaseH"/>
</dbReference>
<evidence type="ECO:0000256" key="7">
    <source>
        <dbReference type="ARBA" id="ARBA00022918"/>
    </source>
</evidence>
<dbReference type="SUPFAM" id="SSF50630">
    <property type="entry name" value="Acid proteases"/>
    <property type="match status" value="1"/>
</dbReference>
<evidence type="ECO:0000256" key="1">
    <source>
        <dbReference type="ARBA" id="ARBA00012493"/>
    </source>
</evidence>
<keyword evidence="5" id="KW-0255">Endonuclease</keyword>
<keyword evidence="2" id="KW-0808">Transferase</keyword>
<keyword evidence="6" id="KW-0378">Hydrolase</keyword>
<evidence type="ECO:0000256" key="6">
    <source>
        <dbReference type="ARBA" id="ARBA00022801"/>
    </source>
</evidence>
<keyword evidence="3" id="KW-0548">Nucleotidyltransferase</keyword>
<dbReference type="SUPFAM" id="SSF56672">
    <property type="entry name" value="DNA/RNA polymerases"/>
    <property type="match status" value="1"/>
</dbReference>
<dbReference type="Pfam" id="PF17917">
    <property type="entry name" value="RT_RNaseH"/>
    <property type="match status" value="1"/>
</dbReference>
<accession>A0A0N5B3W1</accession>
<evidence type="ECO:0000256" key="2">
    <source>
        <dbReference type="ARBA" id="ARBA00022679"/>
    </source>
</evidence>
<dbReference type="EC" id="2.7.7.49" evidence="1"/>
<evidence type="ECO:0000256" key="3">
    <source>
        <dbReference type="ARBA" id="ARBA00022695"/>
    </source>
</evidence>
<dbReference type="Gene3D" id="2.40.70.10">
    <property type="entry name" value="Acid Proteases"/>
    <property type="match status" value="1"/>
</dbReference>
<dbReference type="InterPro" id="IPR043502">
    <property type="entry name" value="DNA/RNA_pol_sf"/>
</dbReference>
<keyword evidence="7" id="KW-0695">RNA-directed DNA polymerase</keyword>
<dbReference type="InterPro" id="IPR021109">
    <property type="entry name" value="Peptidase_aspartic_dom_sf"/>
</dbReference>
<dbReference type="GO" id="GO:0004519">
    <property type="term" value="F:endonuclease activity"/>
    <property type="evidence" value="ECO:0007669"/>
    <property type="project" value="UniProtKB-KW"/>
</dbReference>
<proteinExistence type="predicted"/>
<dbReference type="Gene3D" id="3.30.70.270">
    <property type="match status" value="2"/>
</dbReference>
<organism evidence="9 10">
    <name type="scientific">Strongyloides papillosus</name>
    <name type="common">Intestinal threadworm</name>
    <dbReference type="NCBI Taxonomy" id="174720"/>
    <lineage>
        <taxon>Eukaryota</taxon>
        <taxon>Metazoa</taxon>
        <taxon>Ecdysozoa</taxon>
        <taxon>Nematoda</taxon>
        <taxon>Chromadorea</taxon>
        <taxon>Rhabditida</taxon>
        <taxon>Tylenchina</taxon>
        <taxon>Panagrolaimomorpha</taxon>
        <taxon>Strongyloidoidea</taxon>
        <taxon>Strongyloididae</taxon>
        <taxon>Strongyloides</taxon>
    </lineage>
</organism>
<evidence type="ECO:0000256" key="4">
    <source>
        <dbReference type="ARBA" id="ARBA00022722"/>
    </source>
</evidence>
<keyword evidence="9" id="KW-1185">Reference proteome</keyword>
<dbReference type="PANTHER" id="PTHR37984:SF5">
    <property type="entry name" value="PROTEIN NYNRIN-LIKE"/>
    <property type="match status" value="1"/>
</dbReference>
<sequence length="798" mass="91344">TNRHPTELQIIQPTSTWRFGNGPLLASVNSILHEALPKIVLFVNHTPILTLVDTGASINVISSRIFRQLPSTTVLEVSCNDATATSANGTKLLLSQKAIIKLPIDNATYTITCYVSPKIDHDLILGRPGLEAIGDLKISWAKGAIQIGEHNLQLRNTYPLAFDEEVILEPSSHNILTPSIRHAPSSIEKEHVFLIFDPHIKRTSALITYQQVNPVFDNKINLLIDNCGNNPVKLPRNTILGHVALVEKINCHEIKITNEGYSDDEADIVERLPPYSKNKPPPELSIKDLRKLVRVDQQGLSDEDRSAFYKILWQYRECFYEFNSTPGQYTGPEKLQLQTIPHNISKPIRHTRYTVEKENEIAKQVNDMLQNDMIEPSCTPYLSRINLIKKKKNEWRFVVDFRLINKLIQTQSYHIPRIDSILDKTAEKNFYTSLDLKNGFHQLTLDKSLRHLTGFPTHMRIFQYKRISMELVGSPDFFNHVMEKIFSASNNFVYLDDILLTSNTVSEHLLNIERALAKAVKVGLRFSLSKCSFFQTSLEYLGFIVSRNGIKPNPDKTRALYEKPIPTNEKELRAFLRAANYYRKFIPYYSNTAAPLYDIINNFEPYTIFTDASTQGLGAALFQNGRPIAFASRTLRKAETLYAPAQLEVLELVYALKQFNPYIYGKHTTVQTDQKSILSLMTKKDVSNILDRYKTYIMGYDLDIKYVKGADNTVADYLSRQLPPISFCVGQFFQIFPNCFSTQRGRTRKYVPKLLRFMTLSRWHEHPLLGNHAGYDKGAAKFKDTFHWPAMDVDIKRV</sequence>
<dbReference type="GO" id="GO:0016787">
    <property type="term" value="F:hydrolase activity"/>
    <property type="evidence" value="ECO:0007669"/>
    <property type="project" value="UniProtKB-KW"/>
</dbReference>
<evidence type="ECO:0000313" key="10">
    <source>
        <dbReference type="WBParaSite" id="SPAL_0000076100.1"/>
    </source>
</evidence>
<dbReference type="InterPro" id="IPR000477">
    <property type="entry name" value="RT_dom"/>
</dbReference>
<dbReference type="GO" id="GO:0003964">
    <property type="term" value="F:RNA-directed DNA polymerase activity"/>
    <property type="evidence" value="ECO:0007669"/>
    <property type="project" value="UniProtKB-KW"/>
</dbReference>
<dbReference type="Gene3D" id="3.10.10.10">
    <property type="entry name" value="HIV Type 1 Reverse Transcriptase, subunit A, domain 1"/>
    <property type="match status" value="1"/>
</dbReference>
<dbReference type="WBParaSite" id="SPAL_0000076100.1">
    <property type="protein sequence ID" value="SPAL_0000076100.1"/>
    <property type="gene ID" value="SPAL_0000076100"/>
</dbReference>
<dbReference type="InterPro" id="IPR050951">
    <property type="entry name" value="Retrovirus_Pol_polyprotein"/>
</dbReference>